<evidence type="ECO:0000313" key="1">
    <source>
        <dbReference type="EMBL" id="EDL83612.1"/>
    </source>
</evidence>
<dbReference type="AlphaFoldDB" id="A6KQV5"/>
<gene>
    <name evidence="1" type="ORF">rCG_45061</name>
</gene>
<dbReference type="EMBL" id="CH474092">
    <property type="protein sequence ID" value="EDL83612.1"/>
    <property type="molecule type" value="Genomic_DNA"/>
</dbReference>
<dbReference type="Proteomes" id="UP000234681">
    <property type="component" value="Chromosome 9"/>
</dbReference>
<accession>A6KQV5</accession>
<organism evidence="1 2">
    <name type="scientific">Rattus norvegicus</name>
    <name type="common">Rat</name>
    <dbReference type="NCBI Taxonomy" id="10116"/>
    <lineage>
        <taxon>Eukaryota</taxon>
        <taxon>Metazoa</taxon>
        <taxon>Chordata</taxon>
        <taxon>Craniata</taxon>
        <taxon>Vertebrata</taxon>
        <taxon>Euteleostomi</taxon>
        <taxon>Mammalia</taxon>
        <taxon>Eutheria</taxon>
        <taxon>Euarchontoglires</taxon>
        <taxon>Glires</taxon>
        <taxon>Rodentia</taxon>
        <taxon>Myomorpha</taxon>
        <taxon>Muroidea</taxon>
        <taxon>Muridae</taxon>
        <taxon>Murinae</taxon>
        <taxon>Rattus</taxon>
    </lineage>
</organism>
<evidence type="ECO:0000313" key="2">
    <source>
        <dbReference type="Proteomes" id="UP000234681"/>
    </source>
</evidence>
<protein>
    <submittedName>
        <fullName evidence="1">RCG45061, isoform CRA_b</fullName>
    </submittedName>
</protein>
<reference evidence="2" key="1">
    <citation type="submission" date="2005-09" db="EMBL/GenBank/DDBJ databases">
        <authorList>
            <person name="Mural R.J."/>
            <person name="Li P.W."/>
            <person name="Adams M.D."/>
            <person name="Amanatides P.G."/>
            <person name="Baden-Tillson H."/>
            <person name="Barnstead M."/>
            <person name="Chin S.H."/>
            <person name="Dew I."/>
            <person name="Evans C.A."/>
            <person name="Ferriera S."/>
            <person name="Flanigan M."/>
            <person name="Fosler C."/>
            <person name="Glodek A."/>
            <person name="Gu Z."/>
            <person name="Holt R.A."/>
            <person name="Jennings D."/>
            <person name="Kraft C.L."/>
            <person name="Lu F."/>
            <person name="Nguyen T."/>
            <person name="Nusskern D.R."/>
            <person name="Pfannkoch C.M."/>
            <person name="Sitter C."/>
            <person name="Sutton G.G."/>
            <person name="Venter J.C."/>
            <person name="Wang Z."/>
            <person name="Woodage T."/>
            <person name="Zheng X.H."/>
            <person name="Zhong F."/>
        </authorList>
    </citation>
    <scope>NUCLEOTIDE SEQUENCE [LARGE SCALE GENOMIC DNA]</scope>
    <source>
        <strain>BN</strain>
        <strain evidence="2">Sprague-Dawley</strain>
    </source>
</reference>
<proteinExistence type="predicted"/>
<sequence>MGVHPPLLTLVPPEPFFIPSGIPSHVSLLLSKKTVSLGSLSHNSTLPSRKSRWVETPQPRVPQALHCLFPLPQCLSLVPHLVP</sequence>
<name>A6KQV5_RAT</name>